<feature type="coiled-coil region" evidence="1">
    <location>
        <begin position="157"/>
        <end position="198"/>
    </location>
</feature>
<comment type="caution">
    <text evidence="2">The sequence shown here is derived from an EMBL/GenBank/DDBJ whole genome shotgun (WGS) entry which is preliminary data.</text>
</comment>
<evidence type="ECO:0000313" key="3">
    <source>
        <dbReference type="Proteomes" id="UP001233999"/>
    </source>
</evidence>
<feature type="non-terminal residue" evidence="2">
    <location>
        <position position="1"/>
    </location>
</feature>
<sequence>ISRVFLFDLNCKSVLRYYFWGLVFNTGGNNTFQSYRMYTQSFTTPETFTQWKSCFSGPNSQLLVKVVGVIHGCYYILAMIEEAAGTRMYECKKQQSSGRLSRKRDAKLKELIQISPKLQKLQEERSQYLEYQKIQRELEYLTRFYVAWQYHSAEAVRGKTRERLEAAHTQIQNIKQEVKDGENELKELDKQAEHLKEIKNSEGGTKTRRIGDSTERKKGRREAKFIAAQKANRDNIVSEEKKLKQLERSLKEDESSLAAKEGELKKVEGLFTKLKDTDKSDAEALAAAQKKFQAVSAGLVIDDDGSDKTLQDQLM</sequence>
<accession>A0AAD8AK30</accession>
<dbReference type="PANTHER" id="PTHR43977">
    <property type="entry name" value="STRUCTURAL MAINTENANCE OF CHROMOSOMES PROTEIN 3"/>
    <property type="match status" value="1"/>
</dbReference>
<organism evidence="2 3">
    <name type="scientific">Diploptera punctata</name>
    <name type="common">Pacific beetle cockroach</name>
    <dbReference type="NCBI Taxonomy" id="6984"/>
    <lineage>
        <taxon>Eukaryota</taxon>
        <taxon>Metazoa</taxon>
        <taxon>Ecdysozoa</taxon>
        <taxon>Arthropoda</taxon>
        <taxon>Hexapoda</taxon>
        <taxon>Insecta</taxon>
        <taxon>Pterygota</taxon>
        <taxon>Neoptera</taxon>
        <taxon>Polyneoptera</taxon>
        <taxon>Dictyoptera</taxon>
        <taxon>Blattodea</taxon>
        <taxon>Blaberoidea</taxon>
        <taxon>Blaberidae</taxon>
        <taxon>Diplopterinae</taxon>
        <taxon>Diploptera</taxon>
    </lineage>
</organism>
<feature type="coiled-coil region" evidence="1">
    <location>
        <begin position="229"/>
        <end position="263"/>
    </location>
</feature>
<dbReference type="AlphaFoldDB" id="A0AAD8AK30"/>
<evidence type="ECO:0000256" key="1">
    <source>
        <dbReference type="SAM" id="Coils"/>
    </source>
</evidence>
<gene>
    <name evidence="2" type="ORF">L9F63_009617</name>
</gene>
<name>A0AAD8AK30_DIPPU</name>
<reference evidence="2" key="2">
    <citation type="submission" date="2023-05" db="EMBL/GenBank/DDBJ databases">
        <authorList>
            <person name="Fouks B."/>
        </authorList>
    </citation>
    <scope>NUCLEOTIDE SEQUENCE</scope>
    <source>
        <strain evidence="2">Stay&amp;Tobe</strain>
        <tissue evidence="2">Testes</tissue>
    </source>
</reference>
<proteinExistence type="predicted"/>
<evidence type="ECO:0000313" key="2">
    <source>
        <dbReference type="EMBL" id="KAJ9600106.1"/>
    </source>
</evidence>
<keyword evidence="3" id="KW-1185">Reference proteome</keyword>
<reference evidence="2" key="1">
    <citation type="journal article" date="2023" name="IScience">
        <title>Live-bearing cockroach genome reveals convergent evolutionary mechanisms linked to viviparity in insects and beyond.</title>
        <authorList>
            <person name="Fouks B."/>
            <person name="Harrison M.C."/>
            <person name="Mikhailova A.A."/>
            <person name="Marchal E."/>
            <person name="English S."/>
            <person name="Carruthers M."/>
            <person name="Jennings E.C."/>
            <person name="Chiamaka E.L."/>
            <person name="Frigard R.A."/>
            <person name="Pippel M."/>
            <person name="Attardo G.M."/>
            <person name="Benoit J.B."/>
            <person name="Bornberg-Bauer E."/>
            <person name="Tobe S.S."/>
        </authorList>
    </citation>
    <scope>NUCLEOTIDE SEQUENCE</scope>
    <source>
        <strain evidence="2">Stay&amp;Tobe</strain>
    </source>
</reference>
<dbReference type="Proteomes" id="UP001233999">
    <property type="component" value="Unassembled WGS sequence"/>
</dbReference>
<protein>
    <submittedName>
        <fullName evidence="2">Uncharacterized protein</fullName>
    </submittedName>
</protein>
<keyword evidence="1" id="KW-0175">Coiled coil</keyword>
<feature type="non-terminal residue" evidence="2">
    <location>
        <position position="315"/>
    </location>
</feature>
<dbReference type="EMBL" id="JASPKZ010000449">
    <property type="protein sequence ID" value="KAJ9600106.1"/>
    <property type="molecule type" value="Genomic_DNA"/>
</dbReference>